<sequence length="482" mass="51215">MDGMPDATQVSSFWLAGRPATGDGRIVVTHPYDGRVVGAAAVPTQAQVEEAVAAAHAVRAQAAALPLHVRAEALAHVARRLGERAEELARLITAENGKPLMWARAEVARATSTFRFAAEEARRWSGHVQRLDTDPGAVGRMAYISRVPRGPVLAITPFNFPLNLVAHKVAPAVAVGAPVVVKPAPKTPLSALALGEILAETELPEGMFSVLPVPNERAAALVDDPRLPVVSFTGSGPVGWAIREQAPRKHVTLELGGNAAAVVCADADLDHAAARVGLFANYQAGQSCIAVQRVLVERAVYEEFVPRLIETVEGLVTGDPWQETTQVGPLISEEAAQRVQDWVERAVRGGAKVLAGGVRDGATFAPTVLAEVPDAAEVWCEEVFGPVLALRPFDTLEEAFALVNASRYGLQAGVFTRSLQVAFRANRELEVGGVIIGDVPSYRADQMPYGGVKESGVGREGLRSAMEDLTYEKVLVLTGLDL</sequence>
<dbReference type="InterPro" id="IPR051020">
    <property type="entry name" value="ALDH-related_metabolic_enz"/>
</dbReference>
<protein>
    <submittedName>
        <fullName evidence="6">Aldehyde Dehydrogenase</fullName>
    </submittedName>
</protein>
<dbReference type="FunFam" id="3.40.605.10:FF:000020">
    <property type="entry name" value="Aldehyde dehydrogenase"/>
    <property type="match status" value="1"/>
</dbReference>
<feature type="domain" description="Aldehyde dehydrogenase" evidence="5">
    <location>
        <begin position="24"/>
        <end position="473"/>
    </location>
</feature>
<dbReference type="Pfam" id="PF00171">
    <property type="entry name" value="Aldedh"/>
    <property type="match status" value="1"/>
</dbReference>
<dbReference type="HOGENOM" id="CLU_005391_1_0_11"/>
<dbReference type="KEGG" id="tcu:Tcur_1360"/>
<evidence type="ECO:0000313" key="7">
    <source>
        <dbReference type="Proteomes" id="UP000001918"/>
    </source>
</evidence>
<dbReference type="PROSITE" id="PS00687">
    <property type="entry name" value="ALDEHYDE_DEHYDR_GLU"/>
    <property type="match status" value="1"/>
</dbReference>
<evidence type="ECO:0000259" key="5">
    <source>
        <dbReference type="Pfam" id="PF00171"/>
    </source>
</evidence>
<dbReference type="InterPro" id="IPR029510">
    <property type="entry name" value="Ald_DH_CS_GLU"/>
</dbReference>
<accession>D1AA06</accession>
<dbReference type="Proteomes" id="UP000001918">
    <property type="component" value="Chromosome"/>
</dbReference>
<evidence type="ECO:0000256" key="4">
    <source>
        <dbReference type="RuleBase" id="RU003345"/>
    </source>
</evidence>
<keyword evidence="7" id="KW-1185">Reference proteome</keyword>
<dbReference type="GO" id="GO:0008911">
    <property type="term" value="F:lactaldehyde dehydrogenase (NAD+) activity"/>
    <property type="evidence" value="ECO:0007669"/>
    <property type="project" value="TreeGrafter"/>
</dbReference>
<dbReference type="PANTHER" id="PTHR42991:SF1">
    <property type="entry name" value="ALDEHYDE DEHYDROGENASE"/>
    <property type="match status" value="1"/>
</dbReference>
<gene>
    <name evidence="6" type="ordered locus">Tcur_1360</name>
</gene>
<name>D1AA06_THECD</name>
<proteinExistence type="inferred from homology"/>
<dbReference type="FunFam" id="3.40.309.10:FF:000009">
    <property type="entry name" value="Aldehyde dehydrogenase A"/>
    <property type="match status" value="1"/>
</dbReference>
<dbReference type="eggNOG" id="COG1012">
    <property type="taxonomic scope" value="Bacteria"/>
</dbReference>
<dbReference type="AlphaFoldDB" id="D1AA06"/>
<keyword evidence="2 4" id="KW-0560">Oxidoreductase</keyword>
<dbReference type="InterPro" id="IPR015590">
    <property type="entry name" value="Aldehyde_DH_dom"/>
</dbReference>
<dbReference type="InterPro" id="IPR016162">
    <property type="entry name" value="Ald_DH_N"/>
</dbReference>
<dbReference type="Gene3D" id="3.40.309.10">
    <property type="entry name" value="Aldehyde Dehydrogenase, Chain A, domain 2"/>
    <property type="match status" value="1"/>
</dbReference>
<organism evidence="6 7">
    <name type="scientific">Thermomonospora curvata (strain ATCC 19995 / DSM 43183 / JCM 3096 / KCTC 9072 / NBRC 15933 / NCIMB 10081 / Henssen B9)</name>
    <dbReference type="NCBI Taxonomy" id="471852"/>
    <lineage>
        <taxon>Bacteria</taxon>
        <taxon>Bacillati</taxon>
        <taxon>Actinomycetota</taxon>
        <taxon>Actinomycetes</taxon>
        <taxon>Streptosporangiales</taxon>
        <taxon>Thermomonosporaceae</taxon>
        <taxon>Thermomonospora</taxon>
    </lineage>
</organism>
<evidence type="ECO:0000256" key="3">
    <source>
        <dbReference type="PROSITE-ProRule" id="PRU10007"/>
    </source>
</evidence>
<feature type="active site" evidence="3">
    <location>
        <position position="254"/>
    </location>
</feature>
<evidence type="ECO:0000256" key="1">
    <source>
        <dbReference type="ARBA" id="ARBA00009986"/>
    </source>
</evidence>
<dbReference type="EMBL" id="CP001738">
    <property type="protein sequence ID" value="ACY96942.1"/>
    <property type="molecule type" value="Genomic_DNA"/>
</dbReference>
<dbReference type="InterPro" id="IPR016161">
    <property type="entry name" value="Ald_DH/histidinol_DH"/>
</dbReference>
<evidence type="ECO:0000256" key="2">
    <source>
        <dbReference type="ARBA" id="ARBA00023002"/>
    </source>
</evidence>
<dbReference type="InterPro" id="IPR016163">
    <property type="entry name" value="Ald_DH_C"/>
</dbReference>
<dbReference type="PANTHER" id="PTHR42991">
    <property type="entry name" value="ALDEHYDE DEHYDROGENASE"/>
    <property type="match status" value="1"/>
</dbReference>
<evidence type="ECO:0000313" key="6">
    <source>
        <dbReference type="EMBL" id="ACY96942.1"/>
    </source>
</evidence>
<dbReference type="SUPFAM" id="SSF53720">
    <property type="entry name" value="ALDH-like"/>
    <property type="match status" value="1"/>
</dbReference>
<dbReference type="Gene3D" id="3.40.605.10">
    <property type="entry name" value="Aldehyde Dehydrogenase, Chain A, domain 1"/>
    <property type="match status" value="1"/>
</dbReference>
<comment type="similarity">
    <text evidence="1 4">Belongs to the aldehyde dehydrogenase family.</text>
</comment>
<reference evidence="6 7" key="1">
    <citation type="journal article" date="2011" name="Stand. Genomic Sci.">
        <title>Complete genome sequence of Thermomonospora curvata type strain (B9).</title>
        <authorList>
            <person name="Chertkov O."/>
            <person name="Sikorski J."/>
            <person name="Nolan M."/>
            <person name="Lapidus A."/>
            <person name="Lucas S."/>
            <person name="Del Rio T.G."/>
            <person name="Tice H."/>
            <person name="Cheng J.F."/>
            <person name="Goodwin L."/>
            <person name="Pitluck S."/>
            <person name="Liolios K."/>
            <person name="Ivanova N."/>
            <person name="Mavromatis K."/>
            <person name="Mikhailova N."/>
            <person name="Ovchinnikova G."/>
            <person name="Pati A."/>
            <person name="Chen A."/>
            <person name="Palaniappan K."/>
            <person name="Djao O.D."/>
            <person name="Land M."/>
            <person name="Hauser L."/>
            <person name="Chang Y.J."/>
            <person name="Jeffries C.D."/>
            <person name="Brettin T."/>
            <person name="Han C."/>
            <person name="Detter J.C."/>
            <person name="Rohde M."/>
            <person name="Goker M."/>
            <person name="Woyke T."/>
            <person name="Bristow J."/>
            <person name="Eisen J.A."/>
            <person name="Markowitz V."/>
            <person name="Hugenholtz P."/>
            <person name="Klenk H.P."/>
            <person name="Kyrpides N.C."/>
        </authorList>
    </citation>
    <scope>NUCLEOTIDE SEQUENCE [LARGE SCALE GENOMIC DNA]</scope>
    <source>
        <strain evidence="7">ATCC 19995 / DSM 43183 / JCM 3096 / KCTC 9072 / NBRC 15933 / NCIMB 10081 / Henssen B9</strain>
    </source>
</reference>
<dbReference type="STRING" id="471852.Tcur_1360"/>